<evidence type="ECO:0000313" key="9">
    <source>
        <dbReference type="EMBL" id="KAK0160513.1"/>
    </source>
</evidence>
<dbReference type="Gene3D" id="1.25.40.10">
    <property type="entry name" value="Tetratricopeptide repeat domain"/>
    <property type="match status" value="1"/>
</dbReference>
<dbReference type="Proteomes" id="UP001168990">
    <property type="component" value="Unassembled WGS sequence"/>
</dbReference>
<feature type="domain" description="S1 motif" evidence="8">
    <location>
        <begin position="792"/>
        <end position="853"/>
    </location>
</feature>
<name>A0AA39F1K3_9HYME</name>
<dbReference type="InterPro" id="IPR048059">
    <property type="entry name" value="Rrp5_S1_rpt_hs1_sc1"/>
</dbReference>
<sequence>MTVESFPRGGKKTITRAPSNFLFDKKEKKIKKSNSKKKENEIVHVEEPTVPNVAQCLTYSSLTEGMIVLGRVRSSTEYELIISLPGRLKGYLSIADISQSYTNLLQNLVEGENHPPEFKPLNELYKHEDYLVCYVKSINPDAKHQITLSIEPELINQNLDPEKLQKGSKIACTISSIEDHGYVVDTGMKILRGFLSKNDIDNNIQYYPGQQIFCAIKSVKSVENVTTIKLSTKLKHTTSVVECDNQSLDAINPGTLMTLDIKSILSNGLQVTFNKNNIGYINQIYLNKPLSSYEEGESIVGKLLYVMPTVKLSYFTESLADKKTTKQIKIGEIIEKAKFLYRESNGIILHLMKGVRGFISFKRTNVDFDAIQSKFIPNSVHKCRVIAYDIFDQIYICSMERQMLKEKFIAVDNVKAGDKMSVQITRINNDNGFMFVKSNNIVGDVPPEHIIDIDSESKEKPKIGEKIMARVLGKNKQGNGLLFTLKKSLVDSDLPILSDINDAKIGSKFNGTITQITPRGLLIVFYNNIKGWIPPMNITKKTGGSLNYTVGQVILVKIDKIDKENNKLLLSIVNDMAKLNDEIKFKIGEAVEGTVVESSIDGAYLKINYDNNDSVIGFLPAGHISPCTEIATYLSARYVPGDKLSALVFSTSPEFLLTRTYVTQENNTDLNQLQIGSVIPCSIKEINNKTGLKVVLPIEGFENYGNVPLNKLDNIDIMYVHQILYGRITNINKKEKKINLTTILMDVWNDAVKNDADMLGSVDQLTLYLSKLKELSSQPYYKSKPISGINLGKRVSGIVDKVTEHGLVLKLDNNITGTVRPAHYKGTFKIGDKVKGTVLWINIIHELVEVTLLPMLANSISDKQAKLPQNSLQTQLRGEVVLITDWFVLIVLKGQGKGTLVALPSRRHVNDLEPKLTSYTIGKKIRCYVVLNKNESELLPICLVKSAFELKKKISSEETKNIKRKIDIPDNDNDLLIKKLRKNAKIVKTKEVQGNKKIEEPTKVVEVNKNTNRKRKIKEEGELNIDEDESEVNVDVESEKVKEITANLGISECGFYWDAKPDAESVAKEESSSDSDEDEKDNSQQAQKKKKKLNAAERREMERQKEREIRAREEELVSNQIPNSVDQFDRLVLASPDSSIVWLQYMAYHLQATEIDRARAVAKRAIKTINYREENEKLNVWRAWLNLESRFGTPETLNDIFHQAINANDAKNIYLHMLSVHADAGRHAELEKMIKTVTGKFKQLPEMWIEVGTILLKVGLKDKSRHIMQRALQSLPPQEHVNLMVRFAQLENKFGDKERAQTLFEKILSSYPKRLDVWTTYIDALIKCGDIDGARQILNKAVVQTLPPRKMRTLFKKFIAFEEQHGTPEGVEHARELAVAYVEKQCSNETN</sequence>
<evidence type="ECO:0000256" key="5">
    <source>
        <dbReference type="ARBA" id="ARBA00023242"/>
    </source>
</evidence>
<accession>A0AA39F1K3</accession>
<evidence type="ECO:0000256" key="1">
    <source>
        <dbReference type="ARBA" id="ARBA00004604"/>
    </source>
</evidence>
<protein>
    <recommendedName>
        <fullName evidence="6">rRNA biogenesis protein RRP5</fullName>
    </recommendedName>
</protein>
<dbReference type="PANTHER" id="PTHR23270:SF10">
    <property type="entry name" value="PROTEIN RRP5 HOMOLOG"/>
    <property type="match status" value="1"/>
</dbReference>
<gene>
    <name evidence="9" type="ORF">PV328_007917</name>
</gene>
<dbReference type="CDD" id="cd05693">
    <property type="entry name" value="S1_Rrp5_repeat_hs1_sc1"/>
    <property type="match status" value="1"/>
</dbReference>
<keyword evidence="5" id="KW-0539">Nucleus</keyword>
<keyword evidence="4" id="KW-0677">Repeat</keyword>
<dbReference type="InterPro" id="IPR012340">
    <property type="entry name" value="NA-bd_OB-fold"/>
</dbReference>
<dbReference type="PANTHER" id="PTHR23270">
    <property type="entry name" value="PROGRAMMED CELL DEATH PROTEIN 11 PRE-RRNA PROCESSING PROTEIN RRP5"/>
    <property type="match status" value="1"/>
</dbReference>
<comment type="subcellular location">
    <subcellularLocation>
        <location evidence="1">Nucleus</location>
        <location evidence="1">Nucleolus</location>
    </subcellularLocation>
</comment>
<dbReference type="PROSITE" id="PS50126">
    <property type="entry name" value="S1"/>
    <property type="match status" value="6"/>
</dbReference>
<evidence type="ECO:0000313" key="10">
    <source>
        <dbReference type="Proteomes" id="UP001168990"/>
    </source>
</evidence>
<feature type="domain" description="S1 motif" evidence="8">
    <location>
        <begin position="588"/>
        <end position="665"/>
    </location>
</feature>
<reference evidence="9" key="1">
    <citation type="journal article" date="2023" name="bioRxiv">
        <title>Scaffold-level genome assemblies of two parasitoid biocontrol wasps reveal the parthenogenesis mechanism and an associated novel virus.</title>
        <authorList>
            <person name="Inwood S."/>
            <person name="Skelly J."/>
            <person name="Guhlin J."/>
            <person name="Harrop T."/>
            <person name="Goldson S."/>
            <person name="Dearden P."/>
        </authorList>
    </citation>
    <scope>NUCLEOTIDE SEQUENCE</scope>
    <source>
        <strain evidence="9">Irish</strain>
        <tissue evidence="9">Whole body</tissue>
    </source>
</reference>
<dbReference type="FunFam" id="1.25.40.10:FF:000065">
    <property type="entry name" value="Programmed cell death 11"/>
    <property type="match status" value="1"/>
</dbReference>
<reference evidence="9" key="2">
    <citation type="submission" date="2023-03" db="EMBL/GenBank/DDBJ databases">
        <authorList>
            <person name="Inwood S.N."/>
            <person name="Skelly J.G."/>
            <person name="Guhlin J."/>
            <person name="Harrop T.W.R."/>
            <person name="Goldson S.G."/>
            <person name="Dearden P.K."/>
        </authorList>
    </citation>
    <scope>NUCLEOTIDE SEQUENCE</scope>
    <source>
        <strain evidence="9">Irish</strain>
        <tissue evidence="9">Whole body</tissue>
    </source>
</reference>
<organism evidence="9 10">
    <name type="scientific">Microctonus aethiopoides</name>
    <dbReference type="NCBI Taxonomy" id="144406"/>
    <lineage>
        <taxon>Eukaryota</taxon>
        <taxon>Metazoa</taxon>
        <taxon>Ecdysozoa</taxon>
        <taxon>Arthropoda</taxon>
        <taxon>Hexapoda</taxon>
        <taxon>Insecta</taxon>
        <taxon>Pterygota</taxon>
        <taxon>Neoptera</taxon>
        <taxon>Endopterygota</taxon>
        <taxon>Hymenoptera</taxon>
        <taxon>Apocrita</taxon>
        <taxon>Ichneumonoidea</taxon>
        <taxon>Braconidae</taxon>
        <taxon>Euphorinae</taxon>
        <taxon>Microctonus</taxon>
    </lineage>
</organism>
<feature type="compositionally biased region" description="Basic and acidic residues" evidence="7">
    <location>
        <begin position="1094"/>
        <end position="1107"/>
    </location>
</feature>
<evidence type="ECO:0000256" key="2">
    <source>
        <dbReference type="ARBA" id="ARBA00022517"/>
    </source>
</evidence>
<dbReference type="Gene3D" id="2.40.50.140">
    <property type="entry name" value="Nucleic acid-binding proteins"/>
    <property type="match status" value="3"/>
</dbReference>
<feature type="region of interest" description="Disordered" evidence="7">
    <location>
        <begin position="1064"/>
        <end position="1107"/>
    </location>
</feature>
<dbReference type="GO" id="GO:0003723">
    <property type="term" value="F:RNA binding"/>
    <property type="evidence" value="ECO:0007669"/>
    <property type="project" value="TreeGrafter"/>
</dbReference>
<dbReference type="FunFam" id="2.40.50.140:FF:000196">
    <property type="entry name" value="rRNA biogenesis protein RRP5"/>
    <property type="match status" value="1"/>
</dbReference>
<dbReference type="Pfam" id="PF05843">
    <property type="entry name" value="Suf"/>
    <property type="match status" value="1"/>
</dbReference>
<feature type="domain" description="S1 motif" evidence="8">
    <location>
        <begin position="167"/>
        <end position="233"/>
    </location>
</feature>
<dbReference type="InterPro" id="IPR003107">
    <property type="entry name" value="HAT"/>
</dbReference>
<feature type="domain" description="S1 motif" evidence="8">
    <location>
        <begin position="417"/>
        <end position="486"/>
    </location>
</feature>
<dbReference type="GO" id="GO:0032040">
    <property type="term" value="C:small-subunit processome"/>
    <property type="evidence" value="ECO:0007669"/>
    <property type="project" value="TreeGrafter"/>
</dbReference>
<feature type="domain" description="S1 motif" evidence="8">
    <location>
        <begin position="65"/>
        <end position="151"/>
    </location>
</feature>
<keyword evidence="10" id="KW-1185">Reference proteome</keyword>
<feature type="domain" description="S1 motif" evidence="8">
    <location>
        <begin position="506"/>
        <end position="573"/>
    </location>
</feature>
<dbReference type="SMART" id="SM00386">
    <property type="entry name" value="HAT"/>
    <property type="match status" value="5"/>
</dbReference>
<evidence type="ECO:0000256" key="6">
    <source>
        <dbReference type="ARBA" id="ARBA00073619"/>
    </source>
</evidence>
<keyword evidence="2" id="KW-0690">Ribosome biogenesis</keyword>
<dbReference type="Pfam" id="PF00575">
    <property type="entry name" value="S1"/>
    <property type="match status" value="1"/>
</dbReference>
<evidence type="ECO:0000259" key="8">
    <source>
        <dbReference type="PROSITE" id="PS50126"/>
    </source>
</evidence>
<dbReference type="SUPFAM" id="SSF50249">
    <property type="entry name" value="Nucleic acid-binding proteins"/>
    <property type="match status" value="5"/>
</dbReference>
<proteinExistence type="predicted"/>
<dbReference type="EMBL" id="JAQQBS010001423">
    <property type="protein sequence ID" value="KAK0160513.1"/>
    <property type="molecule type" value="Genomic_DNA"/>
</dbReference>
<dbReference type="InterPro" id="IPR008847">
    <property type="entry name" value="Suf"/>
</dbReference>
<comment type="caution">
    <text evidence="9">The sequence shown here is derived from an EMBL/GenBank/DDBJ whole genome shotgun (WGS) entry which is preliminary data.</text>
</comment>
<dbReference type="InterPro" id="IPR003029">
    <property type="entry name" value="S1_domain"/>
</dbReference>
<evidence type="ECO:0000256" key="3">
    <source>
        <dbReference type="ARBA" id="ARBA00022552"/>
    </source>
</evidence>
<evidence type="ECO:0000256" key="7">
    <source>
        <dbReference type="SAM" id="MobiDB-lite"/>
    </source>
</evidence>
<evidence type="ECO:0000256" key="4">
    <source>
        <dbReference type="ARBA" id="ARBA00022737"/>
    </source>
</evidence>
<dbReference type="SUPFAM" id="SSF48452">
    <property type="entry name" value="TPR-like"/>
    <property type="match status" value="2"/>
</dbReference>
<dbReference type="GO" id="GO:0006364">
    <property type="term" value="P:rRNA processing"/>
    <property type="evidence" value="ECO:0007669"/>
    <property type="project" value="UniProtKB-KW"/>
</dbReference>
<dbReference type="SMART" id="SM00316">
    <property type="entry name" value="S1"/>
    <property type="match status" value="8"/>
</dbReference>
<dbReference type="InterPro" id="IPR045209">
    <property type="entry name" value="Rrp5"/>
</dbReference>
<dbReference type="InterPro" id="IPR011990">
    <property type="entry name" value="TPR-like_helical_dom_sf"/>
</dbReference>
<keyword evidence="3" id="KW-0698">rRNA processing</keyword>